<reference evidence="2 3" key="1">
    <citation type="submission" date="2017-10" db="EMBL/GenBank/DDBJ databases">
        <title>Draft genome of two endophytic bacteria isolated from 'guarana' Paullinia cupana (Mart.) Ducke.</title>
        <authorList>
            <person name="Siqueira K.A."/>
            <person name="Liotti R.G."/>
            <person name="Mendes T.A."/>
            <person name="Soares M.A."/>
        </authorList>
    </citation>
    <scope>NUCLEOTIDE SEQUENCE [LARGE SCALE GENOMIC DNA]</scope>
    <source>
        <strain evidence="2 3">342</strain>
    </source>
</reference>
<dbReference type="OrthoDB" id="2664633at2"/>
<sequence length="624" mass="65285">MLSIKINHQINADSRISKFFKVAPVCLMTWTIFGGIFSAEGAVIADSGMVNQPGIHENLTGPTIVDINDPSKNGVSHNKFTEFNVNKNGLILNNNINESKTILGGKVAGNSNLSNGPATVIINEVASKNMTQLNGMIEVAGKKANVIVASPSGISCDGCGFINTERGVLTTGKVDISDNPSISVSEGNIILQGNGLQDQSDYTALIAHTINIVAEENSANNLTVMAGKNSDIHHVDGVLKSRAATNEQADYVGIDVAKLGGMYADKITLIAGQKGVSIKNRGIISADTDLVIQNNGIIRNSGNISSGNEMTIDADKINNRKGSLTSGGNFVSSSQSLENTSGSILADGALSILANTNINNYHGEIAADNVNIKSGSIQNIKRSERESSDPDKKSQIIAKNGDINILTDGEMSIGNGGTKIAASKGSVSLKAGERLGINSTEINAKDVVINGAFANGPIVNGLEGTEIKADHDVTINLGSLAAIASDSVIKAGNDINLNITNQDENARNLNNLGKFSAGNNFNYKSAGAFSNFGTAEAGKVIDINSAGFNNYAKVSGNQVNIHSTSGLYNKENGQILSKTSVALSSKGFFRNTGGITSVTGTKVMSNFYRNDGKIEGKVEVQPYK</sequence>
<dbReference type="Gene3D" id="2.160.20.10">
    <property type="entry name" value="Single-stranded right-handed beta-helix, Pectin lyase-like"/>
    <property type="match status" value="1"/>
</dbReference>
<dbReference type="EMBL" id="PDET01000005">
    <property type="protein sequence ID" value="PRD15801.1"/>
    <property type="molecule type" value="Genomic_DNA"/>
</dbReference>
<proteinExistence type="predicted"/>
<feature type="domain" description="Filamentous haemagglutinin FhaB/tRNA nuclease CdiA-like TPS" evidence="1">
    <location>
        <begin position="59"/>
        <end position="179"/>
    </location>
</feature>
<gene>
    <name evidence="2" type="ORF">CQW29_09620</name>
</gene>
<dbReference type="AlphaFoldDB" id="A0A2S9IDD3"/>
<protein>
    <recommendedName>
        <fullName evidence="1">Filamentous haemagglutinin FhaB/tRNA nuclease CdiA-like TPS domain-containing protein</fullName>
    </recommendedName>
</protein>
<dbReference type="InterPro" id="IPR008638">
    <property type="entry name" value="FhaB/CdiA-like_TPS"/>
</dbReference>
<keyword evidence="3" id="KW-1185">Reference proteome</keyword>
<dbReference type="InterPro" id="IPR008619">
    <property type="entry name" value="Filamentous_hemagglutn_rpt"/>
</dbReference>
<dbReference type="Pfam" id="PF05594">
    <property type="entry name" value="Fil_haemagg"/>
    <property type="match status" value="2"/>
</dbReference>
<dbReference type="NCBIfam" id="TIGR01731">
    <property type="entry name" value="fil_hemag_20aa"/>
    <property type="match status" value="2"/>
</dbReference>
<dbReference type="SMART" id="SM00912">
    <property type="entry name" value="Haemagg_act"/>
    <property type="match status" value="1"/>
</dbReference>
<name>A0A2S9IDD3_9GAMM</name>
<evidence type="ECO:0000259" key="1">
    <source>
        <dbReference type="SMART" id="SM00912"/>
    </source>
</evidence>
<evidence type="ECO:0000313" key="3">
    <source>
        <dbReference type="Proteomes" id="UP000239181"/>
    </source>
</evidence>
<comment type="caution">
    <text evidence="2">The sequence shown here is derived from an EMBL/GenBank/DDBJ whole genome shotgun (WGS) entry which is preliminary data.</text>
</comment>
<dbReference type="InterPro" id="IPR011050">
    <property type="entry name" value="Pectin_lyase_fold/virulence"/>
</dbReference>
<dbReference type="InterPro" id="IPR010069">
    <property type="entry name" value="CdiA_FHA1_rpt"/>
</dbReference>
<dbReference type="SUPFAM" id="SSF51126">
    <property type="entry name" value="Pectin lyase-like"/>
    <property type="match status" value="1"/>
</dbReference>
<accession>A0A2S9IDD3</accession>
<dbReference type="RefSeq" id="WP_105592514.1">
    <property type="nucleotide sequence ID" value="NZ_PDET01000005.1"/>
</dbReference>
<evidence type="ECO:0000313" key="2">
    <source>
        <dbReference type="EMBL" id="PRD15801.1"/>
    </source>
</evidence>
<dbReference type="InterPro" id="IPR012334">
    <property type="entry name" value="Pectin_lyas_fold"/>
</dbReference>
<dbReference type="Proteomes" id="UP000239181">
    <property type="component" value="Unassembled WGS sequence"/>
</dbReference>
<dbReference type="Pfam" id="PF05860">
    <property type="entry name" value="TPS"/>
    <property type="match status" value="1"/>
</dbReference>
<organism evidence="2 3">
    <name type="scientific">Pantoea coffeiphila</name>
    <dbReference type="NCBI Taxonomy" id="1465635"/>
    <lineage>
        <taxon>Bacteria</taxon>
        <taxon>Pseudomonadati</taxon>
        <taxon>Pseudomonadota</taxon>
        <taxon>Gammaproteobacteria</taxon>
        <taxon>Enterobacterales</taxon>
        <taxon>Erwiniaceae</taxon>
        <taxon>Pantoea</taxon>
    </lineage>
</organism>
<dbReference type="NCBIfam" id="TIGR01901">
    <property type="entry name" value="adhes_NPXG"/>
    <property type="match status" value="1"/>
</dbReference>